<feature type="domain" description="HTH cro/C1-type" evidence="4">
    <location>
        <begin position="6"/>
        <end position="61"/>
    </location>
</feature>
<dbReference type="SUPFAM" id="SSF47413">
    <property type="entry name" value="lambda repressor-like DNA-binding domains"/>
    <property type="match status" value="1"/>
</dbReference>
<dbReference type="InterPro" id="IPR010982">
    <property type="entry name" value="Lambda_DNA-bd_dom_sf"/>
</dbReference>
<dbReference type="InterPro" id="IPR036286">
    <property type="entry name" value="LexA/Signal_pep-like_sf"/>
</dbReference>
<reference evidence="5 6" key="1">
    <citation type="submission" date="2011-08" db="EMBL/GenBank/DDBJ databases">
        <title>The genome of the obligate endobacterium of an arbuscular mycorrhizal fungus reveals an interphylum network of nutritional interactions.</title>
        <authorList>
            <person name="Ghignone S."/>
            <person name="Salvioli A."/>
            <person name="Anca I."/>
            <person name="Lumini E."/>
            <person name="Ortu G."/>
            <person name="Petiti L."/>
            <person name="Cruveiller S."/>
            <person name="Bianciotto V."/>
            <person name="Piffanelli P."/>
            <person name="Lanfranco L."/>
            <person name="Bonfante P."/>
        </authorList>
    </citation>
    <scope>NUCLEOTIDE SEQUENCE [LARGE SCALE GENOMIC DNA]</scope>
    <source>
        <strain evidence="5 6">BEG34</strain>
    </source>
</reference>
<dbReference type="Gene3D" id="2.10.109.10">
    <property type="entry name" value="Umud Fragment, subunit A"/>
    <property type="match status" value="1"/>
</dbReference>
<evidence type="ECO:0000256" key="2">
    <source>
        <dbReference type="ARBA" id="ARBA00023125"/>
    </source>
</evidence>
<dbReference type="Pfam" id="PF00717">
    <property type="entry name" value="Peptidase_S24"/>
    <property type="match status" value="1"/>
</dbReference>
<accession>G2JB40</accession>
<gene>
    <name evidence="5" type="ORF">CAGGBEG34_350021</name>
</gene>
<dbReference type="InterPro" id="IPR001387">
    <property type="entry name" value="Cro/C1-type_HTH"/>
</dbReference>
<dbReference type="Pfam" id="PF01381">
    <property type="entry name" value="HTH_3"/>
    <property type="match status" value="1"/>
</dbReference>
<dbReference type="PANTHER" id="PTHR40661:SF3">
    <property type="entry name" value="FELS-1 PROPHAGE TRANSCRIPTIONAL REGULATOR"/>
    <property type="match status" value="1"/>
</dbReference>
<keyword evidence="1" id="KW-0805">Transcription regulation</keyword>
<keyword evidence="2" id="KW-0238">DNA-binding</keyword>
<dbReference type="SMART" id="SM00530">
    <property type="entry name" value="HTH_XRE"/>
    <property type="match status" value="1"/>
</dbReference>
<keyword evidence="6" id="KW-1185">Reference proteome</keyword>
<keyword evidence="3" id="KW-0804">Transcription</keyword>
<dbReference type="GO" id="GO:0003677">
    <property type="term" value="F:DNA binding"/>
    <property type="evidence" value="ECO:0007669"/>
    <property type="project" value="UniProtKB-KW"/>
</dbReference>
<dbReference type="AlphaFoldDB" id="G2JB40"/>
<dbReference type="OrthoDB" id="9155304at2"/>
<dbReference type="CDD" id="cd06462">
    <property type="entry name" value="Peptidase_S24_S26"/>
    <property type="match status" value="1"/>
</dbReference>
<dbReference type="eggNOG" id="COG1396">
    <property type="taxonomic scope" value="Bacteria"/>
</dbReference>
<dbReference type="SUPFAM" id="SSF51306">
    <property type="entry name" value="LexA/Signal peptidase"/>
    <property type="match status" value="1"/>
</dbReference>
<dbReference type="PROSITE" id="PS50943">
    <property type="entry name" value="HTH_CROC1"/>
    <property type="match status" value="1"/>
</dbReference>
<dbReference type="Proteomes" id="UP000054051">
    <property type="component" value="Unassembled WGS sequence"/>
</dbReference>
<dbReference type="Gene3D" id="1.10.260.40">
    <property type="entry name" value="lambda repressor-like DNA-binding domains"/>
    <property type="match status" value="1"/>
</dbReference>
<dbReference type="RefSeq" id="WP_006683080.1">
    <property type="nucleotide sequence ID" value="NZ_CAFB01000053.1"/>
</dbReference>
<sequence length="238" mass="25875">MLSERLRIAIKEAGMSQAELARACRVKPSSVNGWLSGKSKFLRGENLLAAARVLNVSEVWLATGDGLMHTQLRTKAASFVLQDAREGVGTPTEDKFTLVPQLDIVAACGDGKFVDHVVVKGGIAFKRPTLRNLGVPERAARVIYAAGGSMLPTIQDGCIVLLNTADTEPKEGKVYAICMPDGELVLKRLVLDYHPVMGAQTWIVRSDNPDKIAYPDKVLPPDARTMIIGRAVWNDNKL</sequence>
<evidence type="ECO:0000259" key="4">
    <source>
        <dbReference type="PROSITE" id="PS50943"/>
    </source>
</evidence>
<dbReference type="InterPro" id="IPR015927">
    <property type="entry name" value="Peptidase_S24_S26A/B/C"/>
</dbReference>
<comment type="caution">
    <text evidence="5">The sequence shown here is derived from an EMBL/GenBank/DDBJ whole genome shotgun (WGS) entry which is preliminary data.</text>
</comment>
<evidence type="ECO:0000256" key="3">
    <source>
        <dbReference type="ARBA" id="ARBA00023163"/>
    </source>
</evidence>
<dbReference type="PANTHER" id="PTHR40661">
    <property type="match status" value="1"/>
</dbReference>
<protein>
    <submittedName>
        <fullName evidence="5">Repressor protein CI</fullName>
    </submittedName>
</protein>
<evidence type="ECO:0000313" key="5">
    <source>
        <dbReference type="EMBL" id="CCD29992.1"/>
    </source>
</evidence>
<organism evidence="5 6">
    <name type="scientific">Candidatus Glomeribacter gigasporarum BEG34</name>
    <dbReference type="NCBI Taxonomy" id="1070319"/>
    <lineage>
        <taxon>Bacteria</taxon>
        <taxon>Pseudomonadati</taxon>
        <taxon>Pseudomonadota</taxon>
        <taxon>Betaproteobacteria</taxon>
        <taxon>Burkholderiales</taxon>
        <taxon>Burkholderiaceae</taxon>
        <taxon>Candidatus Glomeribacter</taxon>
    </lineage>
</organism>
<name>G2JB40_9BURK</name>
<evidence type="ECO:0000313" key="6">
    <source>
        <dbReference type="Proteomes" id="UP000054051"/>
    </source>
</evidence>
<dbReference type="eggNOG" id="COG2932">
    <property type="taxonomic scope" value="Bacteria"/>
</dbReference>
<proteinExistence type="predicted"/>
<dbReference type="EMBL" id="CAFB01000053">
    <property type="protein sequence ID" value="CCD29992.1"/>
    <property type="molecule type" value="Genomic_DNA"/>
</dbReference>
<dbReference type="CDD" id="cd00093">
    <property type="entry name" value="HTH_XRE"/>
    <property type="match status" value="1"/>
</dbReference>
<evidence type="ECO:0000256" key="1">
    <source>
        <dbReference type="ARBA" id="ARBA00023015"/>
    </source>
</evidence>